<name>A0ABV7G6E9_9PROT</name>
<dbReference type="SUPFAM" id="SSF51735">
    <property type="entry name" value="NAD(P)-binding Rossmann-fold domains"/>
    <property type="match status" value="1"/>
</dbReference>
<accession>A0ABV7G6E9</accession>
<reference evidence="5" key="1">
    <citation type="journal article" date="2019" name="Int. J. Syst. Evol. Microbiol.">
        <title>The Global Catalogue of Microorganisms (GCM) 10K type strain sequencing project: providing services to taxonomists for standard genome sequencing and annotation.</title>
        <authorList>
            <consortium name="The Broad Institute Genomics Platform"/>
            <consortium name="The Broad Institute Genome Sequencing Center for Infectious Disease"/>
            <person name="Wu L."/>
            <person name="Ma J."/>
        </authorList>
    </citation>
    <scope>NUCLEOTIDE SEQUENCE [LARGE SCALE GENOMIC DNA]</scope>
    <source>
        <strain evidence="5">KCTC 52094</strain>
    </source>
</reference>
<gene>
    <name evidence="4" type="ORF">ACFOD4_18385</name>
</gene>
<dbReference type="EMBL" id="JBHRTN010000018">
    <property type="protein sequence ID" value="MFC3127040.1"/>
    <property type="molecule type" value="Genomic_DNA"/>
</dbReference>
<keyword evidence="2 4" id="KW-0560">Oxidoreductase</keyword>
<dbReference type="PANTHER" id="PTHR44196">
    <property type="entry name" value="DEHYDROGENASE/REDUCTASE SDR FAMILY MEMBER 7B"/>
    <property type="match status" value="1"/>
</dbReference>
<evidence type="ECO:0000256" key="2">
    <source>
        <dbReference type="ARBA" id="ARBA00023002"/>
    </source>
</evidence>
<dbReference type="PANTHER" id="PTHR44196:SF1">
    <property type="entry name" value="DEHYDROGENASE_REDUCTASE SDR FAMILY MEMBER 7B"/>
    <property type="match status" value="1"/>
</dbReference>
<comment type="similarity">
    <text evidence="1 3">Belongs to the short-chain dehydrogenases/reductases (SDR) family.</text>
</comment>
<evidence type="ECO:0000256" key="3">
    <source>
        <dbReference type="RuleBase" id="RU000363"/>
    </source>
</evidence>
<keyword evidence="5" id="KW-1185">Reference proteome</keyword>
<protein>
    <submittedName>
        <fullName evidence="4">SDR family oxidoreductase</fullName>
        <ecNumber evidence="4">1.-.-.-</ecNumber>
    </submittedName>
</protein>
<dbReference type="RefSeq" id="WP_379598740.1">
    <property type="nucleotide sequence ID" value="NZ_JBHRTN010000018.1"/>
</dbReference>
<dbReference type="InterPro" id="IPR036291">
    <property type="entry name" value="NAD(P)-bd_dom_sf"/>
</dbReference>
<dbReference type="InterPro" id="IPR002347">
    <property type="entry name" value="SDR_fam"/>
</dbReference>
<sequence length="258" mass="26733">MSGAAMSGHGKTAWITGAGSGIGRACAVALAAAGWRLALTGRREEPLRETAELAGQGDAIILPADLTDPAAVQLAAKRVADTLGGPDLLVNNAGSNVPRRHWHQLSPEDAKLVVDANLTAPFYTSLAVLPAMRARGGGLLVQIASMAGKGSFGISGPGYIAAKSGFVALSASINSENGIHNIRSTCICPGEVATPILDKRPIPVPAEERARMLQPEDVAEVVAFVAGMPPRACIDEVMVNPTHRRLQAEWARGIAAMP</sequence>
<dbReference type="Proteomes" id="UP001595593">
    <property type="component" value="Unassembled WGS sequence"/>
</dbReference>
<organism evidence="4 5">
    <name type="scientific">Teichococcus globiformis</name>
    <dbReference type="NCBI Taxonomy" id="2307229"/>
    <lineage>
        <taxon>Bacteria</taxon>
        <taxon>Pseudomonadati</taxon>
        <taxon>Pseudomonadota</taxon>
        <taxon>Alphaproteobacteria</taxon>
        <taxon>Acetobacterales</taxon>
        <taxon>Roseomonadaceae</taxon>
        <taxon>Roseomonas</taxon>
    </lineage>
</organism>
<dbReference type="PRINTS" id="PR00080">
    <property type="entry name" value="SDRFAMILY"/>
</dbReference>
<dbReference type="CDD" id="cd05233">
    <property type="entry name" value="SDR_c"/>
    <property type="match status" value="1"/>
</dbReference>
<evidence type="ECO:0000256" key="1">
    <source>
        <dbReference type="ARBA" id="ARBA00006484"/>
    </source>
</evidence>
<dbReference type="PRINTS" id="PR00081">
    <property type="entry name" value="GDHRDH"/>
</dbReference>
<dbReference type="EC" id="1.-.-.-" evidence="4"/>
<evidence type="ECO:0000313" key="4">
    <source>
        <dbReference type="EMBL" id="MFC3127040.1"/>
    </source>
</evidence>
<proteinExistence type="inferred from homology"/>
<dbReference type="Pfam" id="PF00106">
    <property type="entry name" value="adh_short"/>
    <property type="match status" value="1"/>
</dbReference>
<dbReference type="Gene3D" id="3.40.50.720">
    <property type="entry name" value="NAD(P)-binding Rossmann-like Domain"/>
    <property type="match status" value="1"/>
</dbReference>
<evidence type="ECO:0000313" key="5">
    <source>
        <dbReference type="Proteomes" id="UP001595593"/>
    </source>
</evidence>
<comment type="caution">
    <text evidence="4">The sequence shown here is derived from an EMBL/GenBank/DDBJ whole genome shotgun (WGS) entry which is preliminary data.</text>
</comment>
<dbReference type="GO" id="GO:0016491">
    <property type="term" value="F:oxidoreductase activity"/>
    <property type="evidence" value="ECO:0007669"/>
    <property type="project" value="UniProtKB-KW"/>
</dbReference>